<sequence length="413" mass="45812">MCSQPPPSVADLKDQFAQDNLERLSNVELPSQPMNPGIGSCEIVLDVLKSWSNDNEANIQQAINAQVFGGKGDINWSSAFLPFMESVGVYLRDWGTVLEATKAYQEFKDSGSKDDTKRLKALSLYHSAHEQIEELAQLWGMHFYNICDLVIVSPDGHPRWDGPFCGAFAPINNQTDKPFIGVAFKGTNPFQLREDFVDFNYQLMEAGEELDFQPVSTGVYTGLFDKFGSMTETPFESIQAKLNTLAKTFQGTSVSTTQPRVHVTGHSLGGSYSSLCYAALIAAGPGLIPTSFAMGDEYTFGSPRVGSKEWAEWNNAQVRRSEGQSWRIVLNTDIVPQVPPTVLKPDQTNFYHVDQGVRIFKDSPPQLIPSEVDGPPPTPFNITNLIELIKFVGDSTEHLPNFYRDGLLYAIQH</sequence>
<organism evidence="1 2">
    <name type="scientific">Fusarium decemcellulare</name>
    <dbReference type="NCBI Taxonomy" id="57161"/>
    <lineage>
        <taxon>Eukaryota</taxon>
        <taxon>Fungi</taxon>
        <taxon>Dikarya</taxon>
        <taxon>Ascomycota</taxon>
        <taxon>Pezizomycotina</taxon>
        <taxon>Sordariomycetes</taxon>
        <taxon>Hypocreomycetidae</taxon>
        <taxon>Hypocreales</taxon>
        <taxon>Nectriaceae</taxon>
        <taxon>Fusarium</taxon>
        <taxon>Fusarium decemcellulare species complex</taxon>
    </lineage>
</organism>
<evidence type="ECO:0000313" key="1">
    <source>
        <dbReference type="EMBL" id="KAJ3528725.1"/>
    </source>
</evidence>
<protein>
    <submittedName>
        <fullName evidence="1">Uncharacterized protein</fullName>
    </submittedName>
</protein>
<gene>
    <name evidence="1" type="ORF">NM208_g10079</name>
</gene>
<accession>A0ACC1RZ70</accession>
<name>A0ACC1RZ70_9HYPO</name>
<evidence type="ECO:0000313" key="2">
    <source>
        <dbReference type="Proteomes" id="UP001148629"/>
    </source>
</evidence>
<keyword evidence="2" id="KW-1185">Reference proteome</keyword>
<comment type="caution">
    <text evidence="1">The sequence shown here is derived from an EMBL/GenBank/DDBJ whole genome shotgun (WGS) entry which is preliminary data.</text>
</comment>
<dbReference type="Proteomes" id="UP001148629">
    <property type="component" value="Unassembled WGS sequence"/>
</dbReference>
<reference evidence="1" key="1">
    <citation type="submission" date="2022-08" db="EMBL/GenBank/DDBJ databases">
        <title>Genome Sequence of Fusarium decemcellulare.</title>
        <authorList>
            <person name="Buettner E."/>
        </authorList>
    </citation>
    <scope>NUCLEOTIDE SEQUENCE</scope>
    <source>
        <strain evidence="1">Babe19</strain>
    </source>
</reference>
<proteinExistence type="predicted"/>
<dbReference type="EMBL" id="JANRMS010001374">
    <property type="protein sequence ID" value="KAJ3528725.1"/>
    <property type="molecule type" value="Genomic_DNA"/>
</dbReference>